<dbReference type="EMBL" id="LS483487">
    <property type="protein sequence ID" value="SQI99395.1"/>
    <property type="molecule type" value="Genomic_DNA"/>
</dbReference>
<dbReference type="RefSeq" id="WP_005978763.1">
    <property type="nucleotide sequence ID" value="NZ_BAABXY010000001.1"/>
</dbReference>
<evidence type="ECO:0000313" key="1">
    <source>
        <dbReference type="EMBL" id="SQI99395.1"/>
    </source>
</evidence>
<dbReference type="KEGG" id="ful:C4N20_07795"/>
<organism evidence="1 2">
    <name type="scientific">Fusobacterium ulcerans</name>
    <dbReference type="NCBI Taxonomy" id="861"/>
    <lineage>
        <taxon>Bacteria</taxon>
        <taxon>Fusobacteriati</taxon>
        <taxon>Fusobacteriota</taxon>
        <taxon>Fusobacteriia</taxon>
        <taxon>Fusobacteriales</taxon>
        <taxon>Fusobacteriaceae</taxon>
        <taxon>Fusobacterium</taxon>
    </lineage>
</organism>
<dbReference type="GeneID" id="78454707"/>
<dbReference type="AlphaFoldDB" id="A0AAX2J9J1"/>
<protein>
    <submittedName>
        <fullName evidence="1">Uncharacterized protein</fullName>
    </submittedName>
</protein>
<name>A0AAX2J9J1_9FUSO</name>
<dbReference type="Proteomes" id="UP000249008">
    <property type="component" value="Chromosome 1"/>
</dbReference>
<accession>A0AAX2J9J1</accession>
<evidence type="ECO:0000313" key="2">
    <source>
        <dbReference type="Proteomes" id="UP000249008"/>
    </source>
</evidence>
<reference evidence="1 2" key="1">
    <citation type="submission" date="2018-06" db="EMBL/GenBank/DDBJ databases">
        <authorList>
            <consortium name="Pathogen Informatics"/>
            <person name="Doyle S."/>
        </authorList>
    </citation>
    <scope>NUCLEOTIDE SEQUENCE [LARGE SCALE GENOMIC DNA]</scope>
    <source>
        <strain evidence="1 2">NCTC12112</strain>
    </source>
</reference>
<sequence>MEGRKEKKKKLQKYRLYGCHFIKEEYIFIQKKIKKLSHINGQKRNNTQILIELFKLALRDENEMKG</sequence>
<gene>
    <name evidence="1" type="ORF">NCTC12112_00107</name>
</gene>
<proteinExistence type="predicted"/>